<dbReference type="EMBL" id="OFSQ01000028">
    <property type="protein sequence ID" value="SOY57388.1"/>
    <property type="molecule type" value="Genomic_DNA"/>
</dbReference>
<feature type="region of interest" description="Disordered" evidence="1">
    <location>
        <begin position="38"/>
        <end position="57"/>
    </location>
</feature>
<organism evidence="2 3">
    <name type="scientific">Cupriavidus taiwanensis</name>
    <dbReference type="NCBI Taxonomy" id="164546"/>
    <lineage>
        <taxon>Bacteria</taxon>
        <taxon>Pseudomonadati</taxon>
        <taxon>Pseudomonadota</taxon>
        <taxon>Betaproteobacteria</taxon>
        <taxon>Burkholderiales</taxon>
        <taxon>Burkholderiaceae</taxon>
        <taxon>Cupriavidus</taxon>
    </lineage>
</organism>
<gene>
    <name evidence="2" type="ORF">CBM2587_A90003</name>
</gene>
<accession>A0A975X3Y7</accession>
<evidence type="ECO:0000313" key="3">
    <source>
        <dbReference type="Proteomes" id="UP000256780"/>
    </source>
</evidence>
<sequence>MQNLLIAVDGYGCAATQNGRGGTARLEGFVEDSLDGRQAGGMAEAVKKRPPQGGGRW</sequence>
<dbReference type="AlphaFoldDB" id="A0A975X3Y7"/>
<protein>
    <submittedName>
        <fullName evidence="2">Uncharacterized protein</fullName>
    </submittedName>
</protein>
<evidence type="ECO:0000256" key="1">
    <source>
        <dbReference type="SAM" id="MobiDB-lite"/>
    </source>
</evidence>
<proteinExistence type="predicted"/>
<name>A0A975X3Y7_9BURK</name>
<dbReference type="RefSeq" id="WP_198048101.1">
    <property type="nucleotide sequence ID" value="NZ_LT976853.1"/>
</dbReference>
<reference evidence="2 3" key="1">
    <citation type="submission" date="2018-01" db="EMBL/GenBank/DDBJ databases">
        <authorList>
            <person name="Clerissi C."/>
        </authorList>
    </citation>
    <scope>NUCLEOTIDE SEQUENCE [LARGE SCALE GENOMIC DNA]</scope>
    <source>
        <strain evidence="2">Cupriavidus sp. LMG 19464</strain>
    </source>
</reference>
<evidence type="ECO:0000313" key="2">
    <source>
        <dbReference type="EMBL" id="SOY57388.1"/>
    </source>
</evidence>
<dbReference type="Proteomes" id="UP000256780">
    <property type="component" value="Chromosome CBM2587_a"/>
</dbReference>
<comment type="caution">
    <text evidence="2">The sequence shown here is derived from an EMBL/GenBank/DDBJ whole genome shotgun (WGS) entry which is preliminary data.</text>
</comment>